<dbReference type="InterPro" id="IPR013578">
    <property type="entry name" value="Peptidase_M16C_assoc"/>
</dbReference>
<dbReference type="GO" id="GO:0006508">
    <property type="term" value="P:proteolysis"/>
    <property type="evidence" value="ECO:0007669"/>
    <property type="project" value="InterPro"/>
</dbReference>
<reference evidence="2 3" key="1">
    <citation type="submission" date="2019-03" db="EMBL/GenBank/DDBJ databases">
        <title>Genomic Encyclopedia of Type Strains, Phase IV (KMG-IV): sequencing the most valuable type-strain genomes for metagenomic binning, comparative biology and taxonomic classification.</title>
        <authorList>
            <person name="Goeker M."/>
        </authorList>
    </citation>
    <scope>NUCLEOTIDE SEQUENCE [LARGE SCALE GENOMIC DNA]</scope>
    <source>
        <strain evidence="2 3">DSM 25287</strain>
    </source>
</reference>
<dbReference type="Pfam" id="PF08367">
    <property type="entry name" value="M16C_assoc"/>
    <property type="match status" value="1"/>
</dbReference>
<name>A0A4R2KSQ9_9GAMM</name>
<dbReference type="AlphaFoldDB" id="A0A4R2KSQ9"/>
<comment type="caution">
    <text evidence="2">The sequence shown here is derived from an EMBL/GenBank/DDBJ whole genome shotgun (WGS) entry which is preliminary data.</text>
</comment>
<dbReference type="InterPro" id="IPR011765">
    <property type="entry name" value="Pept_M16_N"/>
</dbReference>
<dbReference type="OrthoDB" id="9762027at2"/>
<dbReference type="InterPro" id="IPR055130">
    <property type="entry name" value="PreP_C"/>
</dbReference>
<dbReference type="InterPro" id="IPR007863">
    <property type="entry name" value="Peptidase_M16_C"/>
</dbReference>
<dbReference type="Proteomes" id="UP000295765">
    <property type="component" value="Unassembled WGS sequence"/>
</dbReference>
<dbReference type="GO" id="GO:0046872">
    <property type="term" value="F:metal ion binding"/>
    <property type="evidence" value="ECO:0007669"/>
    <property type="project" value="InterPro"/>
</dbReference>
<evidence type="ECO:0000259" key="1">
    <source>
        <dbReference type="SMART" id="SM01264"/>
    </source>
</evidence>
<evidence type="ECO:0000313" key="3">
    <source>
        <dbReference type="Proteomes" id="UP000295765"/>
    </source>
</evidence>
<dbReference type="SMART" id="SM01264">
    <property type="entry name" value="M16C_associated"/>
    <property type="match status" value="1"/>
</dbReference>
<dbReference type="SUPFAM" id="SSF63411">
    <property type="entry name" value="LuxS/MPP-like metallohydrolase"/>
    <property type="match status" value="4"/>
</dbReference>
<dbReference type="EMBL" id="SLWY01000040">
    <property type="protein sequence ID" value="TCO75777.1"/>
    <property type="molecule type" value="Genomic_DNA"/>
</dbReference>
<proteinExistence type="predicted"/>
<dbReference type="PANTHER" id="PTHR43016:SF13">
    <property type="entry name" value="PRESEQUENCE PROTEASE, MITOCHONDRIAL"/>
    <property type="match status" value="1"/>
</dbReference>
<feature type="domain" description="Peptidase M16C associated" evidence="1">
    <location>
        <begin position="461"/>
        <end position="708"/>
    </location>
</feature>
<dbReference type="Pfam" id="PF22516">
    <property type="entry name" value="PreP_C"/>
    <property type="match status" value="1"/>
</dbReference>
<dbReference type="Pfam" id="PF00675">
    <property type="entry name" value="Peptidase_M16"/>
    <property type="match status" value="1"/>
</dbReference>
<dbReference type="FunFam" id="3.30.830.10:FF:000011">
    <property type="entry name" value="Presequence protease, mitochondrial"/>
    <property type="match status" value="1"/>
</dbReference>
<accession>A0A4R2KSQ9</accession>
<sequence>MTHPAFEHLRTREIPALKLALEEYRHRVTGARHLHLAAADPHNAFLVAFLTVPQDSTGVAHILEHTALCGSRRYPVRDPFFMMTRRSLNTFMNAFTASDWTAYPFASQNRKDFDNLLAVYLDAAFFPLLDARDFAQEGHRLEFADPADPASPLVLKGVVYNEMKGAMSSPVQALAQHLQTALFPTTTYHVNSGGDPAHIPELTYEQLVAFHAAHYHPSNAVFMTYGDIPAAEHQARFEARALAQFQARPLDLAVPDERRYGAPQQRELRYPVPADETAENTHVVLGWLLGRSTDPLETLRARVLAEVLLDNASSPLRHALETCGIGAAPSPLCGFDDSTRETTFVCGLEGCEPEDAEAVERLVFEVLAEVAEHGVEPAALDAVLHQIELQSREISGDGYPYGLKLMLDALAPQLHGGDPLCALDIDPTLDAVRAEARAPGFVQGLVRRLLLDNPHRVRLTMRPDPALADAQARAEAERLERIRAGLDAAGRQRILDATAALAARQAQVDDPEQLPKVTLADVPADLPIPQAERRTLAGLPAAWYAQPTNGMVYQQWIIDLPALPEPLLERLPLYALTLAEVGSGGRDYLATQALQAAVTGGLSARCMARAPVATGDAVRAVLVLAGKALARNHAALGALLRDTLLAPRFDEATRLRELVAQYRAQRDEELTERGHVLAMSAACAPLSPSAALLERWGGLASVQALRALDDALDDPAALAAYAADLAALHALIVAAPRRLLVVAEGERHAELEAALATLWAGDAPPPPPAAEPAAFAVPTVAGAAHTAWVVGTQVNFCATAYPAVPVGHTDAAALLVLGDYLRNGWLHRAIREQGGAYGAGAGYQGDAVVFRFFSYRDPRLDATLADFGRALGWLDGDGHTAQALEEAILGVIAAIDRPGSPAGEAITAHLNELFGRSAEQRRALRAQVLGVSLDDLRRVAHRYLAPERAVSVVVTHRGALAGSALDFAVHTP</sequence>
<protein>
    <recommendedName>
        <fullName evidence="1">Peptidase M16C associated domain-containing protein</fullName>
    </recommendedName>
</protein>
<organism evidence="2 3">
    <name type="scientific">Plasticicumulans lactativorans</name>
    <dbReference type="NCBI Taxonomy" id="1133106"/>
    <lineage>
        <taxon>Bacteria</taxon>
        <taxon>Pseudomonadati</taxon>
        <taxon>Pseudomonadota</taxon>
        <taxon>Gammaproteobacteria</taxon>
        <taxon>Candidatus Competibacteraceae</taxon>
        <taxon>Plasticicumulans</taxon>
    </lineage>
</organism>
<keyword evidence="3" id="KW-1185">Reference proteome</keyword>
<gene>
    <name evidence="2" type="ORF">EV699_1405</name>
</gene>
<evidence type="ECO:0000313" key="2">
    <source>
        <dbReference type="EMBL" id="TCO75777.1"/>
    </source>
</evidence>
<dbReference type="PANTHER" id="PTHR43016">
    <property type="entry name" value="PRESEQUENCE PROTEASE"/>
    <property type="match status" value="1"/>
</dbReference>
<dbReference type="Pfam" id="PF05193">
    <property type="entry name" value="Peptidase_M16_C"/>
    <property type="match status" value="1"/>
</dbReference>
<dbReference type="RefSeq" id="WP_132545926.1">
    <property type="nucleotide sequence ID" value="NZ_SLWY01000040.1"/>
</dbReference>
<dbReference type="Gene3D" id="3.30.830.10">
    <property type="entry name" value="Metalloenzyme, LuxS/M16 peptidase-like"/>
    <property type="match status" value="4"/>
</dbReference>
<dbReference type="InterPro" id="IPR011249">
    <property type="entry name" value="Metalloenz_LuxS/M16"/>
</dbReference>